<keyword evidence="5" id="KW-1185">Reference proteome</keyword>
<dbReference type="HOGENOM" id="CLU_106726_2_0_11"/>
<dbReference type="NCBIfam" id="TIGR01764">
    <property type="entry name" value="excise"/>
    <property type="match status" value="1"/>
</dbReference>
<dbReference type="EMBL" id="CP022752">
    <property type="protein sequence ID" value="ASU77337.1"/>
    <property type="molecule type" value="Genomic_DNA"/>
</dbReference>
<dbReference type="Pfam" id="PF12728">
    <property type="entry name" value="HTH_17"/>
    <property type="match status" value="1"/>
</dbReference>
<dbReference type="EMBL" id="JPMV01000035">
    <property type="protein sequence ID" value="KGI80172.1"/>
    <property type="molecule type" value="Genomic_DNA"/>
</dbReference>
<accession>A0A099D2Z6</accession>
<keyword evidence="3" id="KW-0238">DNA-binding</keyword>
<dbReference type="KEGG" id="aey:CDG81_02290"/>
<dbReference type="Proteomes" id="UP000215043">
    <property type="component" value="Chromosome"/>
</dbReference>
<feature type="region of interest" description="Disordered" evidence="1">
    <location>
        <begin position="135"/>
        <end position="160"/>
    </location>
</feature>
<evidence type="ECO:0000313" key="3">
    <source>
        <dbReference type="EMBL" id="ASU77337.1"/>
    </source>
</evidence>
<dbReference type="RefSeq" id="WP_043576107.1">
    <property type="nucleotide sequence ID" value="NZ_CP022752.1"/>
</dbReference>
<dbReference type="InterPro" id="IPR041657">
    <property type="entry name" value="HTH_17"/>
</dbReference>
<evidence type="ECO:0000259" key="2">
    <source>
        <dbReference type="Pfam" id="PF12728"/>
    </source>
</evidence>
<proteinExistence type="predicted"/>
<protein>
    <submittedName>
        <fullName evidence="3">DNA-binding protein</fullName>
    </submittedName>
    <submittedName>
        <fullName evidence="4">Excisionase</fullName>
    </submittedName>
</protein>
<sequence>MTAAPEQHTVLPPEEIDEDALKRFAAALEDTSSLRDGRAGLVGPDGTRVDLPEEVYAVLRDVAEAMSRGLAITVAPHNTQLTTQEAAEMLNISRPTLTRLLREGEIAYEVRGRHRRVRLADVLEYQNRSRQERRAALAEESRTTAHDGTADEIDEFVRTR</sequence>
<dbReference type="AlphaFoldDB" id="A0A099D2Z6"/>
<dbReference type="eggNOG" id="COG3311">
    <property type="taxonomic scope" value="Bacteria"/>
</dbReference>
<dbReference type="OrthoDB" id="26212at2"/>
<dbReference type="InterPro" id="IPR010093">
    <property type="entry name" value="SinI_DNA-bd"/>
</dbReference>
<evidence type="ECO:0000313" key="6">
    <source>
        <dbReference type="Proteomes" id="UP000215043"/>
    </source>
</evidence>
<reference evidence="3 6" key="2">
    <citation type="submission" date="2017-08" db="EMBL/GenBank/DDBJ databases">
        <title>The complete genome sequence of moderately halophilic actinomycete Actinopolyspora erythraea YIM 90600, the producer of novel erythromycin, novel actinopolysporins A-C and tubercidin.</title>
        <authorList>
            <person name="Yin M."/>
            <person name="Tang S."/>
        </authorList>
    </citation>
    <scope>NUCLEOTIDE SEQUENCE [LARGE SCALE GENOMIC DNA]</scope>
    <source>
        <strain evidence="3 6">YIM 90600</strain>
    </source>
</reference>
<evidence type="ECO:0000313" key="4">
    <source>
        <dbReference type="EMBL" id="KGI80172.1"/>
    </source>
</evidence>
<evidence type="ECO:0000313" key="5">
    <source>
        <dbReference type="Proteomes" id="UP000029737"/>
    </source>
</evidence>
<dbReference type="GO" id="GO:0003677">
    <property type="term" value="F:DNA binding"/>
    <property type="evidence" value="ECO:0007669"/>
    <property type="project" value="UniProtKB-KW"/>
</dbReference>
<dbReference type="Proteomes" id="UP000029737">
    <property type="component" value="Unassembled WGS sequence"/>
</dbReference>
<dbReference type="InterPro" id="IPR009061">
    <property type="entry name" value="DNA-bd_dom_put_sf"/>
</dbReference>
<feature type="domain" description="Helix-turn-helix" evidence="2">
    <location>
        <begin position="81"/>
        <end position="128"/>
    </location>
</feature>
<organism evidence="3 6">
    <name type="scientific">Actinopolyspora erythraea</name>
    <dbReference type="NCBI Taxonomy" id="414996"/>
    <lineage>
        <taxon>Bacteria</taxon>
        <taxon>Bacillati</taxon>
        <taxon>Actinomycetota</taxon>
        <taxon>Actinomycetes</taxon>
        <taxon>Actinopolysporales</taxon>
        <taxon>Actinopolysporaceae</taxon>
        <taxon>Actinopolyspora</taxon>
    </lineage>
</organism>
<evidence type="ECO:0000256" key="1">
    <source>
        <dbReference type="SAM" id="MobiDB-lite"/>
    </source>
</evidence>
<dbReference type="SUPFAM" id="SSF46955">
    <property type="entry name" value="Putative DNA-binding domain"/>
    <property type="match status" value="1"/>
</dbReference>
<gene>
    <name evidence="3" type="ORF">CDG81_02290</name>
    <name evidence="4" type="ORF">IL38_18690</name>
</gene>
<reference evidence="4 5" key="1">
    <citation type="journal article" date="2014" name="PLoS ONE">
        <title>Identification and Characterization of a New Erythromycin Biosynthetic Gene Cluster in Actinopolyspora erythraea YIM90600, a Novel Erythronolide-Producing Halophilic Actinomycete Isolated from Salt Field.</title>
        <authorList>
            <person name="Chen D."/>
            <person name="Feng J."/>
            <person name="Huang L."/>
            <person name="Zhang Q."/>
            <person name="Wu J."/>
            <person name="Zhu X."/>
            <person name="Duan Y."/>
            <person name="Xu Z."/>
        </authorList>
    </citation>
    <scope>NUCLEOTIDE SEQUENCE [LARGE SCALE GENOMIC DNA]</scope>
    <source>
        <strain evidence="4 5">YIM90600</strain>
    </source>
</reference>
<name>A0A099D2Z6_9ACTN</name>